<dbReference type="EMBL" id="SKBQ01000019">
    <property type="protein sequence ID" value="TPX16137.1"/>
    <property type="molecule type" value="Genomic_DNA"/>
</dbReference>
<dbReference type="STRING" id="1093900.A0A507B8H9"/>
<protein>
    <recommendedName>
        <fullName evidence="3">Zn(2)-C6 fungal-type domain-containing protein</fullName>
    </recommendedName>
</protein>
<dbReference type="Gene3D" id="4.10.240.10">
    <property type="entry name" value="Zn(2)-C6 fungal-type DNA-binding domain"/>
    <property type="match status" value="1"/>
</dbReference>
<keyword evidence="1" id="KW-0539">Nucleus</keyword>
<sequence>MAEYSNPGGNMYTADIGGVVTGGHAGPTGTPGVGKTSRLLPPPRQLACKRCHGQKLRCIRSQQRRDGTACDRCIAADVACVSRQPRRLGRPLQVNSRDSAHLQSRPEQTHAPGQEDFVVYPAPTPEARPDGQGRAAAAPSFQQEPSQPSREHGNSAMLASPGGPFFQRWPWPDVFSAGSLFPDDGVEPSAEQNQAPELDQVDKAALDVDDPLEDLSKLQIDLYHCLTSIRKVEKFKRGILESKTDPIDPDVDFNWPEKLFRTTESFISSLDAYIARASTESGDANGGSSASNENSPATEEQEAGDAATGLMILGCYTRLLQVLEVMVFVVETFRDLDCPGSFVQVRIGGFAPRGDGDLQARVLGLDGHLPTGLKAGCAKSDAYPPADRHITGTYNAK</sequence>
<feature type="domain" description="Zn(2)-C6 fungal-type" evidence="3">
    <location>
        <begin position="47"/>
        <end position="80"/>
    </location>
</feature>
<dbReference type="Proteomes" id="UP000319257">
    <property type="component" value="Unassembled WGS sequence"/>
</dbReference>
<name>A0A507B8H9_9PEZI</name>
<evidence type="ECO:0000256" key="2">
    <source>
        <dbReference type="SAM" id="MobiDB-lite"/>
    </source>
</evidence>
<dbReference type="RefSeq" id="XP_030997848.1">
    <property type="nucleotide sequence ID" value="XM_031138509.1"/>
</dbReference>
<dbReference type="InParanoid" id="A0A507B8H9"/>
<evidence type="ECO:0000259" key="3">
    <source>
        <dbReference type="PROSITE" id="PS00463"/>
    </source>
</evidence>
<dbReference type="OrthoDB" id="4573956at2759"/>
<dbReference type="GO" id="GO:0000981">
    <property type="term" value="F:DNA-binding transcription factor activity, RNA polymerase II-specific"/>
    <property type="evidence" value="ECO:0007669"/>
    <property type="project" value="InterPro"/>
</dbReference>
<dbReference type="GO" id="GO:0008270">
    <property type="term" value="F:zinc ion binding"/>
    <property type="evidence" value="ECO:0007669"/>
    <property type="project" value="InterPro"/>
</dbReference>
<reference evidence="4 5" key="1">
    <citation type="submission" date="2019-06" db="EMBL/GenBank/DDBJ databases">
        <title>Draft genome sequence of the filamentous fungus Phialemoniopsis curvata isolated from diesel fuel.</title>
        <authorList>
            <person name="Varaljay V.A."/>
            <person name="Lyon W.J."/>
            <person name="Crouch A.L."/>
            <person name="Drake C.E."/>
            <person name="Hollomon J.M."/>
            <person name="Nadeau L.J."/>
            <person name="Nunn H.S."/>
            <person name="Stevenson B.S."/>
            <person name="Bojanowski C.L."/>
            <person name="Crookes-Goodson W.J."/>
        </authorList>
    </citation>
    <scope>NUCLEOTIDE SEQUENCE [LARGE SCALE GENOMIC DNA]</scope>
    <source>
        <strain evidence="4 5">D216</strain>
    </source>
</reference>
<comment type="caution">
    <text evidence="4">The sequence shown here is derived from an EMBL/GenBank/DDBJ whole genome shotgun (WGS) entry which is preliminary data.</text>
</comment>
<dbReference type="PROSITE" id="PS00463">
    <property type="entry name" value="ZN2_CY6_FUNGAL_1"/>
    <property type="match status" value="1"/>
</dbReference>
<feature type="region of interest" description="Disordered" evidence="2">
    <location>
        <begin position="280"/>
        <end position="303"/>
    </location>
</feature>
<feature type="region of interest" description="Disordered" evidence="2">
    <location>
        <begin position="90"/>
        <end position="161"/>
    </location>
</feature>
<accession>A0A507B8H9</accession>
<evidence type="ECO:0000256" key="1">
    <source>
        <dbReference type="ARBA" id="ARBA00023242"/>
    </source>
</evidence>
<evidence type="ECO:0000313" key="5">
    <source>
        <dbReference type="Proteomes" id="UP000319257"/>
    </source>
</evidence>
<proteinExistence type="predicted"/>
<dbReference type="SUPFAM" id="SSF57701">
    <property type="entry name" value="Zn2/Cys6 DNA-binding domain"/>
    <property type="match status" value="1"/>
</dbReference>
<keyword evidence="5" id="KW-1185">Reference proteome</keyword>
<feature type="compositionally biased region" description="Polar residues" evidence="2">
    <location>
        <begin position="93"/>
        <end position="106"/>
    </location>
</feature>
<dbReference type="AlphaFoldDB" id="A0A507B8H9"/>
<dbReference type="GeneID" id="41971579"/>
<dbReference type="CDD" id="cd00067">
    <property type="entry name" value="GAL4"/>
    <property type="match status" value="1"/>
</dbReference>
<feature type="compositionally biased region" description="Low complexity" evidence="2">
    <location>
        <begin position="281"/>
        <end position="297"/>
    </location>
</feature>
<evidence type="ECO:0000313" key="4">
    <source>
        <dbReference type="EMBL" id="TPX16137.1"/>
    </source>
</evidence>
<dbReference type="InterPro" id="IPR001138">
    <property type="entry name" value="Zn2Cys6_DnaBD"/>
</dbReference>
<dbReference type="InterPro" id="IPR036864">
    <property type="entry name" value="Zn2-C6_fun-type_DNA-bd_sf"/>
</dbReference>
<gene>
    <name evidence="4" type="ORF">E0L32_004132</name>
</gene>
<organism evidence="4 5">
    <name type="scientific">Thyridium curvatum</name>
    <dbReference type="NCBI Taxonomy" id="1093900"/>
    <lineage>
        <taxon>Eukaryota</taxon>
        <taxon>Fungi</taxon>
        <taxon>Dikarya</taxon>
        <taxon>Ascomycota</taxon>
        <taxon>Pezizomycotina</taxon>
        <taxon>Sordariomycetes</taxon>
        <taxon>Sordariomycetidae</taxon>
        <taxon>Thyridiales</taxon>
        <taxon>Thyridiaceae</taxon>
        <taxon>Thyridium</taxon>
    </lineage>
</organism>